<evidence type="ECO:0000313" key="15">
    <source>
        <dbReference type="Proteomes" id="UP000009315"/>
    </source>
</evidence>
<dbReference type="CDD" id="cd00056">
    <property type="entry name" value="ENDO3c"/>
    <property type="match status" value="1"/>
</dbReference>
<evidence type="ECO:0000256" key="5">
    <source>
        <dbReference type="ARBA" id="ARBA00022801"/>
    </source>
</evidence>
<evidence type="ECO:0000256" key="8">
    <source>
        <dbReference type="ARBA" id="ARBA00023125"/>
    </source>
</evidence>
<dbReference type="GO" id="GO:0140078">
    <property type="term" value="F:class I DNA-(apurinic or apyrimidinic site) endonuclease activity"/>
    <property type="evidence" value="ECO:0007669"/>
    <property type="project" value="UniProtKB-EC"/>
</dbReference>
<keyword evidence="11 12" id="KW-0326">Glycosidase</keyword>
<feature type="binding site" evidence="12">
    <location>
        <position position="213"/>
    </location>
    <ligand>
        <name>[4Fe-4S] cluster</name>
        <dbReference type="ChEBI" id="CHEBI:49883"/>
    </ligand>
</feature>
<dbReference type="InterPro" id="IPR011257">
    <property type="entry name" value="DNA_glycosylase"/>
</dbReference>
<dbReference type="EC" id="4.2.99.18" evidence="12"/>
<dbReference type="Pfam" id="PF00633">
    <property type="entry name" value="HHH"/>
    <property type="match status" value="1"/>
</dbReference>
<dbReference type="Pfam" id="PF00730">
    <property type="entry name" value="HhH-GPD"/>
    <property type="match status" value="1"/>
</dbReference>
<dbReference type="eggNOG" id="COG0177">
    <property type="taxonomic scope" value="Bacteria"/>
</dbReference>
<comment type="function">
    <text evidence="12">DNA repair enzyme that has both DNA N-glycosylase activity and AP-lyase activity. The DNA N-glycosylase activity releases various damaged pyrimidines from DNA by cleaving the N-glycosidic bond, leaving an AP (apurinic/apyrimidinic) site. The AP-lyase activity cleaves the phosphodiester bond 3' to the AP site by a beta-elimination, leaving a 3'-terminal unsaturated sugar and a product with a terminal 5'-phosphate.</text>
</comment>
<dbReference type="Proteomes" id="UP000009315">
    <property type="component" value="Unassembled WGS sequence"/>
</dbReference>
<dbReference type="InterPro" id="IPR005759">
    <property type="entry name" value="Nth"/>
</dbReference>
<evidence type="ECO:0000256" key="2">
    <source>
        <dbReference type="ARBA" id="ARBA00022485"/>
    </source>
</evidence>
<keyword evidence="6 12" id="KW-0408">Iron</keyword>
<name>K8EC39_9FIRM</name>
<dbReference type="EMBL" id="CAOS01000014">
    <property type="protein sequence ID" value="CCO09263.1"/>
    <property type="molecule type" value="Genomic_DNA"/>
</dbReference>
<dbReference type="PIRSF" id="PIRSF001435">
    <property type="entry name" value="Nth"/>
    <property type="match status" value="1"/>
</dbReference>
<evidence type="ECO:0000256" key="10">
    <source>
        <dbReference type="ARBA" id="ARBA00023239"/>
    </source>
</evidence>
<dbReference type="FunFam" id="1.10.340.30:FF:000001">
    <property type="entry name" value="Endonuclease III"/>
    <property type="match status" value="1"/>
</dbReference>
<dbReference type="Gene3D" id="1.10.1670.10">
    <property type="entry name" value="Helix-hairpin-Helix base-excision DNA repair enzymes (C-terminal)"/>
    <property type="match status" value="1"/>
</dbReference>
<proteinExistence type="inferred from homology"/>
<organism evidence="14 15">
    <name type="scientific">Desulforamulus hydrothermalis Lam5 = DSM 18033</name>
    <dbReference type="NCBI Taxonomy" id="1121428"/>
    <lineage>
        <taxon>Bacteria</taxon>
        <taxon>Bacillati</taxon>
        <taxon>Bacillota</taxon>
        <taxon>Clostridia</taxon>
        <taxon>Eubacteriales</taxon>
        <taxon>Peptococcaceae</taxon>
        <taxon>Desulforamulus</taxon>
    </lineage>
</organism>
<keyword evidence="4 12" id="KW-0227">DNA damage</keyword>
<dbReference type="GO" id="GO:0051539">
    <property type="term" value="F:4 iron, 4 sulfur cluster binding"/>
    <property type="evidence" value="ECO:0007669"/>
    <property type="project" value="UniProtKB-UniRule"/>
</dbReference>
<dbReference type="GO" id="GO:0006285">
    <property type="term" value="P:base-excision repair, AP site formation"/>
    <property type="evidence" value="ECO:0007669"/>
    <property type="project" value="TreeGrafter"/>
</dbReference>
<evidence type="ECO:0000256" key="1">
    <source>
        <dbReference type="ARBA" id="ARBA00008343"/>
    </source>
</evidence>
<keyword evidence="7 12" id="KW-0411">Iron-sulfur</keyword>
<dbReference type="PROSITE" id="PS00764">
    <property type="entry name" value="ENDONUCLEASE_III_1"/>
    <property type="match status" value="1"/>
</dbReference>
<sequence>MQGCWAMRNKSEQPVCPSPDRLQQILQRLAAAYPSATTELQFTTPFELLVAVILSAQTTDAQVNKITRQLFKKFATPQEFARLTPEELAAYIKGCGLYRNKSKAIVAASRIIAEQYQGQVPARRDELEKLPGVGRKTANVVLGVAFGQHTLPVDTHVHRVARRLGLASGKTPELTEQELCAVIPPPLWQPTHHRIIQHGRKVCLARRPRCCRCFLSDLCPENSQRGESSCISF</sequence>
<dbReference type="HAMAP" id="MF_00942">
    <property type="entry name" value="Nth"/>
    <property type="match status" value="1"/>
</dbReference>
<keyword evidence="3 12" id="KW-0479">Metal-binding</keyword>
<gene>
    <name evidence="12 14" type="primary">nth</name>
    <name evidence="14" type="ORF">DESHY_70049</name>
</gene>
<dbReference type="AlphaFoldDB" id="K8EC39"/>
<dbReference type="PANTHER" id="PTHR10359:SF18">
    <property type="entry name" value="ENDONUCLEASE III"/>
    <property type="match status" value="1"/>
</dbReference>
<keyword evidence="2 12" id="KW-0004">4Fe-4S</keyword>
<dbReference type="PANTHER" id="PTHR10359">
    <property type="entry name" value="A/G-SPECIFIC ADENINE GLYCOSYLASE/ENDONUCLEASE III"/>
    <property type="match status" value="1"/>
</dbReference>
<dbReference type="PROSITE" id="PS01155">
    <property type="entry name" value="ENDONUCLEASE_III_2"/>
    <property type="match status" value="1"/>
</dbReference>
<keyword evidence="14" id="KW-0540">Nuclease</keyword>
<evidence type="ECO:0000256" key="3">
    <source>
        <dbReference type="ARBA" id="ARBA00022723"/>
    </source>
</evidence>
<dbReference type="InterPro" id="IPR023170">
    <property type="entry name" value="HhH_base_excis_C"/>
</dbReference>
<protein>
    <recommendedName>
        <fullName evidence="12">Endonuclease III</fullName>
        <ecNumber evidence="12">4.2.99.18</ecNumber>
    </recommendedName>
    <alternativeName>
        <fullName evidence="12">DNA-(apurinic or apyrimidinic site) lyase</fullName>
    </alternativeName>
</protein>
<feature type="binding site" evidence="12">
    <location>
        <position position="203"/>
    </location>
    <ligand>
        <name>[4Fe-4S] cluster</name>
        <dbReference type="ChEBI" id="CHEBI:49883"/>
    </ligand>
</feature>
<evidence type="ECO:0000256" key="9">
    <source>
        <dbReference type="ARBA" id="ARBA00023204"/>
    </source>
</evidence>
<dbReference type="InterPro" id="IPR004036">
    <property type="entry name" value="Endonuclease-III-like_CS2"/>
</dbReference>
<dbReference type="GO" id="GO:0019104">
    <property type="term" value="F:DNA N-glycosylase activity"/>
    <property type="evidence" value="ECO:0007669"/>
    <property type="project" value="UniProtKB-UniRule"/>
</dbReference>
<keyword evidence="8 12" id="KW-0238">DNA-binding</keyword>
<dbReference type="InterPro" id="IPR004035">
    <property type="entry name" value="Endouclease-III_FeS-bd_BS"/>
</dbReference>
<dbReference type="NCBIfam" id="TIGR01083">
    <property type="entry name" value="nth"/>
    <property type="match status" value="1"/>
</dbReference>
<dbReference type="SUPFAM" id="SSF48150">
    <property type="entry name" value="DNA-glycosylase"/>
    <property type="match status" value="1"/>
</dbReference>
<dbReference type="SMART" id="SM00478">
    <property type="entry name" value="ENDO3c"/>
    <property type="match status" value="1"/>
</dbReference>
<keyword evidence="15" id="KW-1185">Reference proteome</keyword>
<keyword evidence="10 12" id="KW-0456">Lyase</keyword>
<dbReference type="Gene3D" id="1.10.340.30">
    <property type="entry name" value="Hypothetical protein, domain 2"/>
    <property type="match status" value="1"/>
</dbReference>
<evidence type="ECO:0000256" key="4">
    <source>
        <dbReference type="ARBA" id="ARBA00022763"/>
    </source>
</evidence>
<reference evidence="14 15" key="1">
    <citation type="journal article" date="2013" name="Genome Announc.">
        <title>Genome Sequence of the Sulfate-Reducing Bacterium Desulfotomaculum hydrothermale Lam5(T).</title>
        <authorList>
            <person name="Amin O."/>
            <person name="Fardeau M.L."/>
            <person name="Valette O."/>
            <person name="Hirschler-Rea A."/>
            <person name="Barbe V."/>
            <person name="Medigue C."/>
            <person name="Vacherie B."/>
            <person name="Ollivier B."/>
            <person name="Bertin P.N."/>
            <person name="Dolla A."/>
        </authorList>
    </citation>
    <scope>NUCLEOTIDE SEQUENCE [LARGE SCALE GENOMIC DNA]</scope>
    <source>
        <strain evidence="15">Lam5 / DSM 18033</strain>
    </source>
</reference>
<evidence type="ECO:0000256" key="7">
    <source>
        <dbReference type="ARBA" id="ARBA00023014"/>
    </source>
</evidence>
<comment type="catalytic activity">
    <reaction evidence="12">
        <text>2'-deoxyribonucleotide-(2'-deoxyribose 5'-phosphate)-2'-deoxyribonucleotide-DNA = a 3'-end 2'-deoxyribonucleotide-(2,3-dehydro-2,3-deoxyribose 5'-phosphate)-DNA + a 5'-end 5'-phospho-2'-deoxyribonucleoside-DNA + H(+)</text>
        <dbReference type="Rhea" id="RHEA:66592"/>
        <dbReference type="Rhea" id="RHEA-COMP:13180"/>
        <dbReference type="Rhea" id="RHEA-COMP:16897"/>
        <dbReference type="Rhea" id="RHEA-COMP:17067"/>
        <dbReference type="ChEBI" id="CHEBI:15378"/>
        <dbReference type="ChEBI" id="CHEBI:136412"/>
        <dbReference type="ChEBI" id="CHEBI:157695"/>
        <dbReference type="ChEBI" id="CHEBI:167181"/>
        <dbReference type="EC" id="4.2.99.18"/>
    </reaction>
</comment>
<evidence type="ECO:0000256" key="6">
    <source>
        <dbReference type="ARBA" id="ARBA00023004"/>
    </source>
</evidence>
<feature type="binding site" evidence="12">
    <location>
        <position position="219"/>
    </location>
    <ligand>
        <name>[4Fe-4S] cluster</name>
        <dbReference type="ChEBI" id="CHEBI:49883"/>
    </ligand>
</feature>
<dbReference type="FunFam" id="1.10.1670.10:FF:000001">
    <property type="entry name" value="Endonuclease III"/>
    <property type="match status" value="1"/>
</dbReference>
<evidence type="ECO:0000256" key="12">
    <source>
        <dbReference type="HAMAP-Rule" id="MF_00942"/>
    </source>
</evidence>
<keyword evidence="5 12" id="KW-0378">Hydrolase</keyword>
<evidence type="ECO:0000313" key="14">
    <source>
        <dbReference type="EMBL" id="CCO09263.1"/>
    </source>
</evidence>
<keyword evidence="9 12" id="KW-0234">DNA repair</keyword>
<comment type="caution">
    <text evidence="14">The sequence shown here is derived from an EMBL/GenBank/DDBJ whole genome shotgun (WGS) entry which is preliminary data.</text>
</comment>
<feature type="binding site" evidence="12">
    <location>
        <position position="210"/>
    </location>
    <ligand>
        <name>[4Fe-4S] cluster</name>
        <dbReference type="ChEBI" id="CHEBI:49883"/>
    </ligand>
</feature>
<feature type="domain" description="HhH-GPD" evidence="13">
    <location>
        <begin position="54"/>
        <end position="201"/>
    </location>
</feature>
<dbReference type="InterPro" id="IPR000445">
    <property type="entry name" value="HhH_motif"/>
</dbReference>
<dbReference type="STRING" id="1121428.DESHY_70049"/>
<comment type="cofactor">
    <cofactor evidence="12">
        <name>[4Fe-4S] cluster</name>
        <dbReference type="ChEBI" id="CHEBI:49883"/>
    </cofactor>
    <text evidence="12">Binds 1 [4Fe-4S] cluster.</text>
</comment>
<dbReference type="InterPro" id="IPR003265">
    <property type="entry name" value="HhH-GPD_domain"/>
</dbReference>
<comment type="similarity">
    <text evidence="1 12">Belongs to the Nth/MutY family.</text>
</comment>
<dbReference type="GO" id="GO:0046872">
    <property type="term" value="F:metal ion binding"/>
    <property type="evidence" value="ECO:0007669"/>
    <property type="project" value="UniProtKB-KW"/>
</dbReference>
<evidence type="ECO:0000259" key="13">
    <source>
        <dbReference type="SMART" id="SM00478"/>
    </source>
</evidence>
<accession>K8EC39</accession>
<keyword evidence="14" id="KW-0255">Endonuclease</keyword>
<dbReference type="GO" id="GO:0003677">
    <property type="term" value="F:DNA binding"/>
    <property type="evidence" value="ECO:0007669"/>
    <property type="project" value="UniProtKB-UniRule"/>
</dbReference>
<evidence type="ECO:0000256" key="11">
    <source>
        <dbReference type="ARBA" id="ARBA00023295"/>
    </source>
</evidence>